<accession>A0A4U8WK76</accession>
<organism evidence="1 2">
    <name type="scientific">Chryseobacterium taihuense</name>
    <dbReference type="NCBI Taxonomy" id="1141221"/>
    <lineage>
        <taxon>Bacteria</taxon>
        <taxon>Pseudomonadati</taxon>
        <taxon>Bacteroidota</taxon>
        <taxon>Flavobacteriia</taxon>
        <taxon>Flavobacteriales</taxon>
        <taxon>Weeksellaceae</taxon>
        <taxon>Chryseobacterium group</taxon>
        <taxon>Chryseobacterium</taxon>
    </lineage>
</organism>
<dbReference type="RefSeq" id="WP_262708487.1">
    <property type="nucleotide sequence ID" value="NZ_LR215974.1"/>
</dbReference>
<protein>
    <submittedName>
        <fullName evidence="1">Uncharacterized protein</fullName>
    </submittedName>
</protein>
<name>A0A4U8WK76_9FLAO</name>
<sequence>MRRTITTIGLCIFVMTNISCRCDFEEDEAENKRTDAVQKSK</sequence>
<evidence type="ECO:0000313" key="1">
    <source>
        <dbReference type="EMBL" id="VFB02589.1"/>
    </source>
</evidence>
<dbReference type="KEGG" id="ctai:NCTC12078_00566"/>
<evidence type="ECO:0000313" key="2">
    <source>
        <dbReference type="Proteomes" id="UP000290013"/>
    </source>
</evidence>
<proteinExistence type="predicted"/>
<gene>
    <name evidence="1" type="ORF">NCTC12078_00566</name>
</gene>
<dbReference type="AlphaFoldDB" id="A0A4U8WK76"/>
<dbReference type="EMBL" id="LR215974">
    <property type="protein sequence ID" value="VFB02589.1"/>
    <property type="molecule type" value="Genomic_DNA"/>
</dbReference>
<reference evidence="1 2" key="1">
    <citation type="submission" date="2019-02" db="EMBL/GenBank/DDBJ databases">
        <authorList>
            <consortium name="Pathogen Informatics"/>
        </authorList>
    </citation>
    <scope>NUCLEOTIDE SEQUENCE [LARGE SCALE GENOMIC DNA]</scope>
    <source>
        <strain evidence="1 2">3012STDY6944375</strain>
    </source>
</reference>
<dbReference type="Proteomes" id="UP000290013">
    <property type="component" value="Chromosome"/>
</dbReference>